<protein>
    <recommendedName>
        <fullName evidence="2">DUF3857 domain-containing protein</fullName>
    </recommendedName>
</protein>
<evidence type="ECO:0000313" key="1">
    <source>
        <dbReference type="EMBL" id="XBH03913.1"/>
    </source>
</evidence>
<gene>
    <name evidence="1" type="ORF">V5E97_37290</name>
</gene>
<dbReference type="EMBL" id="CP155447">
    <property type="protein sequence ID" value="XBH03913.1"/>
    <property type="molecule type" value="Genomic_DNA"/>
</dbReference>
<dbReference type="RefSeq" id="WP_406696655.1">
    <property type="nucleotide sequence ID" value="NZ_CP155447.1"/>
</dbReference>
<evidence type="ECO:0008006" key="2">
    <source>
        <dbReference type="Google" id="ProtNLM"/>
    </source>
</evidence>
<dbReference type="AlphaFoldDB" id="A0AAU7CFS6"/>
<name>A0AAU7CFS6_9BACT</name>
<proteinExistence type="predicted"/>
<sequence length="194" mass="21448">MGVLRLFWFSLPITTQAANPASLEWRTVPSSDGVLTVGMPGEPEVESRDEQDSVGPTQVVKQRVGIDDNTILFSLVERHYLDEDVQFDRGPFLDGTAESTLAQSKGELVGESEVHRGDLVGKAISIEMPQEYTVSMQFFLIGRSVYQLKVVTPNAMADSPIVRRFFESLEVDKSRIGTVGDRVSATYGEFSRAD</sequence>
<organism evidence="1">
    <name type="scientific">Singulisphaera sp. Ch08</name>
    <dbReference type="NCBI Taxonomy" id="3120278"/>
    <lineage>
        <taxon>Bacteria</taxon>
        <taxon>Pseudomonadati</taxon>
        <taxon>Planctomycetota</taxon>
        <taxon>Planctomycetia</taxon>
        <taxon>Isosphaerales</taxon>
        <taxon>Isosphaeraceae</taxon>
        <taxon>Singulisphaera</taxon>
    </lineage>
</organism>
<accession>A0AAU7CFS6</accession>
<reference evidence="1" key="1">
    <citation type="submission" date="2024-05" db="EMBL/GenBank/DDBJ databases">
        <title>Planctomycetes of the genus Singulisphaera possess chitinolytic capabilities.</title>
        <authorList>
            <person name="Ivanova A."/>
        </authorList>
    </citation>
    <scope>NUCLEOTIDE SEQUENCE</scope>
    <source>
        <strain evidence="1">Ch08T</strain>
    </source>
</reference>